<evidence type="ECO:0000313" key="2">
    <source>
        <dbReference type="Proteomes" id="UP000199093"/>
    </source>
</evidence>
<organism evidence="1 2">
    <name type="scientific">Salipiger marinus</name>
    <dbReference type="NCBI Taxonomy" id="555512"/>
    <lineage>
        <taxon>Bacteria</taxon>
        <taxon>Pseudomonadati</taxon>
        <taxon>Pseudomonadota</taxon>
        <taxon>Alphaproteobacteria</taxon>
        <taxon>Rhodobacterales</taxon>
        <taxon>Roseobacteraceae</taxon>
        <taxon>Salipiger</taxon>
    </lineage>
</organism>
<sequence>MLPEVIVVRLNEATLIAPDFGFQVRLHDAPESGEGYVLLRIDGISLGQTPNPARAAVIRWLY</sequence>
<reference evidence="1 2" key="1">
    <citation type="submission" date="2016-10" db="EMBL/GenBank/DDBJ databases">
        <authorList>
            <person name="de Groot N.N."/>
        </authorList>
    </citation>
    <scope>NUCLEOTIDE SEQUENCE [LARGE SCALE GENOMIC DNA]</scope>
    <source>
        <strain evidence="1 2">DSM 26424</strain>
    </source>
</reference>
<dbReference type="Proteomes" id="UP000199093">
    <property type="component" value="Unassembled WGS sequence"/>
</dbReference>
<accession>A0A1G8TE00</accession>
<keyword evidence="2" id="KW-1185">Reference proteome</keyword>
<protein>
    <submittedName>
        <fullName evidence="1">Uncharacterized protein</fullName>
    </submittedName>
</protein>
<dbReference type="EMBL" id="FNEJ01000029">
    <property type="protein sequence ID" value="SDJ39617.1"/>
    <property type="molecule type" value="Genomic_DNA"/>
</dbReference>
<dbReference type="RefSeq" id="WP_089851518.1">
    <property type="nucleotide sequence ID" value="NZ_FNEJ01000029.1"/>
</dbReference>
<evidence type="ECO:0000313" key="1">
    <source>
        <dbReference type="EMBL" id="SDJ39617.1"/>
    </source>
</evidence>
<proteinExistence type="predicted"/>
<gene>
    <name evidence="1" type="ORF">SAMN04487993_102930</name>
</gene>
<dbReference type="AlphaFoldDB" id="A0A1G8TE00"/>
<name>A0A1G8TE00_9RHOB</name>